<protein>
    <submittedName>
        <fullName evidence="1">Uncharacterized protein</fullName>
    </submittedName>
</protein>
<proteinExistence type="predicted"/>
<name>A0A1X2GYJ3_9FUNG</name>
<evidence type="ECO:0000313" key="2">
    <source>
        <dbReference type="Proteomes" id="UP000242146"/>
    </source>
</evidence>
<dbReference type="Proteomes" id="UP000242146">
    <property type="component" value="Unassembled WGS sequence"/>
</dbReference>
<dbReference type="AlphaFoldDB" id="A0A1X2GYJ3"/>
<accession>A0A1X2GYJ3</accession>
<evidence type="ECO:0000313" key="1">
    <source>
        <dbReference type="EMBL" id="ORX63082.1"/>
    </source>
</evidence>
<dbReference type="EMBL" id="MCGT01000001">
    <property type="protein sequence ID" value="ORX63082.1"/>
    <property type="molecule type" value="Genomic_DNA"/>
</dbReference>
<organism evidence="1 2">
    <name type="scientific">Hesseltinella vesiculosa</name>
    <dbReference type="NCBI Taxonomy" id="101127"/>
    <lineage>
        <taxon>Eukaryota</taxon>
        <taxon>Fungi</taxon>
        <taxon>Fungi incertae sedis</taxon>
        <taxon>Mucoromycota</taxon>
        <taxon>Mucoromycotina</taxon>
        <taxon>Mucoromycetes</taxon>
        <taxon>Mucorales</taxon>
        <taxon>Cunninghamellaceae</taxon>
        <taxon>Hesseltinella</taxon>
    </lineage>
</organism>
<sequence length="98" mass="10891">MTKSPNAKVMPSISDKGNLLFKDICIVKGDKTLGVHVLAREPKEAKCKVAHIGSVDHPLLNPVAALECFLERSAEARKNLRRTNAFFWHSSESIMDCQ</sequence>
<reference evidence="1 2" key="1">
    <citation type="submission" date="2016-07" db="EMBL/GenBank/DDBJ databases">
        <title>Pervasive Adenine N6-methylation of Active Genes in Fungi.</title>
        <authorList>
            <consortium name="DOE Joint Genome Institute"/>
            <person name="Mondo S.J."/>
            <person name="Dannebaum R.O."/>
            <person name="Kuo R.C."/>
            <person name="Labutti K."/>
            <person name="Haridas S."/>
            <person name="Kuo A."/>
            <person name="Salamov A."/>
            <person name="Ahrendt S.R."/>
            <person name="Lipzen A."/>
            <person name="Sullivan W."/>
            <person name="Andreopoulos W.B."/>
            <person name="Clum A."/>
            <person name="Lindquist E."/>
            <person name="Daum C."/>
            <person name="Ramamoorthy G.K."/>
            <person name="Gryganskyi A."/>
            <person name="Culley D."/>
            <person name="Magnuson J.K."/>
            <person name="James T.Y."/>
            <person name="O'Malley M.A."/>
            <person name="Stajich J.E."/>
            <person name="Spatafora J.W."/>
            <person name="Visel A."/>
            <person name="Grigoriev I.V."/>
        </authorList>
    </citation>
    <scope>NUCLEOTIDE SEQUENCE [LARGE SCALE GENOMIC DNA]</scope>
    <source>
        <strain evidence="1 2">NRRL 3301</strain>
    </source>
</reference>
<comment type="caution">
    <text evidence="1">The sequence shown here is derived from an EMBL/GenBank/DDBJ whole genome shotgun (WGS) entry which is preliminary data.</text>
</comment>
<gene>
    <name evidence="1" type="ORF">DM01DRAFT_1011537</name>
</gene>
<keyword evidence="2" id="KW-1185">Reference proteome</keyword>